<dbReference type="AlphaFoldDB" id="A0A2N1MAE5"/>
<dbReference type="EMBL" id="LLXL01003498">
    <property type="protein sequence ID" value="PKK58597.1"/>
    <property type="molecule type" value="Genomic_DNA"/>
</dbReference>
<comment type="caution">
    <text evidence="2">The sequence shown here is derived from an EMBL/GenBank/DDBJ whole genome shotgun (WGS) entry which is preliminary data.</text>
</comment>
<evidence type="ECO:0000313" key="3">
    <source>
        <dbReference type="Proteomes" id="UP000233469"/>
    </source>
</evidence>
<evidence type="ECO:0000256" key="1">
    <source>
        <dbReference type="SAM" id="Coils"/>
    </source>
</evidence>
<protein>
    <submittedName>
        <fullName evidence="2">Uncharacterized protein</fullName>
    </submittedName>
</protein>
<reference evidence="2 3" key="1">
    <citation type="submission" date="2016-04" db="EMBL/GenBank/DDBJ databases">
        <title>Genome analyses suggest a sexual origin of heterokaryosis in a supposedly ancient asexual fungus.</title>
        <authorList>
            <person name="Ropars J."/>
            <person name="Sedzielewska K."/>
            <person name="Noel J."/>
            <person name="Charron P."/>
            <person name="Farinelli L."/>
            <person name="Marton T."/>
            <person name="Kruger M."/>
            <person name="Pelin A."/>
            <person name="Brachmann A."/>
            <person name="Corradi N."/>
        </authorList>
    </citation>
    <scope>NUCLEOTIDE SEQUENCE [LARGE SCALE GENOMIC DNA]</scope>
    <source>
        <strain evidence="2 3">C2</strain>
    </source>
</reference>
<gene>
    <name evidence="2" type="ORF">RhiirC2_720406</name>
</gene>
<dbReference type="VEuPathDB" id="FungiDB:RhiirA1_392028"/>
<reference evidence="2 3" key="2">
    <citation type="submission" date="2017-10" db="EMBL/GenBank/DDBJ databases">
        <title>Extensive intraspecific genome diversity in a model arbuscular mycorrhizal fungus.</title>
        <authorList>
            <person name="Chen E.C.H."/>
            <person name="Morin E."/>
            <person name="Baudet D."/>
            <person name="Noel J."/>
            <person name="Ndikumana S."/>
            <person name="Charron P."/>
            <person name="St-Onge C."/>
            <person name="Giorgi J."/>
            <person name="Grigoriev I.V."/>
            <person name="Roux C."/>
            <person name="Martin F.M."/>
            <person name="Corradi N."/>
        </authorList>
    </citation>
    <scope>NUCLEOTIDE SEQUENCE [LARGE SCALE GENOMIC DNA]</scope>
    <source>
        <strain evidence="2 3">C2</strain>
    </source>
</reference>
<evidence type="ECO:0000313" key="2">
    <source>
        <dbReference type="EMBL" id="PKK58597.1"/>
    </source>
</evidence>
<feature type="coiled-coil region" evidence="1">
    <location>
        <begin position="78"/>
        <end position="106"/>
    </location>
</feature>
<dbReference type="Proteomes" id="UP000233469">
    <property type="component" value="Unassembled WGS sequence"/>
</dbReference>
<keyword evidence="1" id="KW-0175">Coiled coil</keyword>
<proteinExistence type="predicted"/>
<name>A0A2N1MAE5_9GLOM</name>
<organism evidence="2 3">
    <name type="scientific">Rhizophagus irregularis</name>
    <dbReference type="NCBI Taxonomy" id="588596"/>
    <lineage>
        <taxon>Eukaryota</taxon>
        <taxon>Fungi</taxon>
        <taxon>Fungi incertae sedis</taxon>
        <taxon>Mucoromycota</taxon>
        <taxon>Glomeromycotina</taxon>
        <taxon>Glomeromycetes</taxon>
        <taxon>Glomerales</taxon>
        <taxon>Glomeraceae</taxon>
        <taxon>Rhizophagus</taxon>
    </lineage>
</organism>
<accession>A0A2N1MAE5</accession>
<sequence length="144" mass="16883">MYRRDGILRTMPGIDYFTLRMQLFNSKLIFIQRITIKDPLNTEGVLHKVKNNIYNALVYYWDTPSDIGLLAALLDPHYKELDLELEDKKNEIIQKLRNEFNKLNSDNSNNTTPVTPVAEPSNLAIPFPDAEFSLRSQKEYRKRH</sequence>